<dbReference type="Gene3D" id="1.25.10.10">
    <property type="entry name" value="Leucine-rich Repeat Variant"/>
    <property type="match status" value="1"/>
</dbReference>
<dbReference type="OrthoDB" id="9999654at2759"/>
<evidence type="ECO:0000256" key="2">
    <source>
        <dbReference type="SAM" id="MobiDB-lite"/>
    </source>
</evidence>
<reference evidence="4" key="4">
    <citation type="submission" date="2025-08" db="UniProtKB">
        <authorList>
            <consortium name="Ensembl"/>
        </authorList>
    </citation>
    <scope>IDENTIFICATION</scope>
</reference>
<comment type="similarity">
    <text evidence="1">Belongs to the RIPOR family.</text>
</comment>
<dbReference type="OMA" id="ELDYLCG"/>
<dbReference type="STRING" id="7868.ENSCMIP00000031940"/>
<dbReference type="GeneTree" id="ENSGT00940000153717"/>
<reference evidence="5" key="3">
    <citation type="journal article" date="2014" name="Nature">
        <title>Elephant shark genome provides unique insights into gnathostome evolution.</title>
        <authorList>
            <consortium name="International Elephant Shark Genome Sequencing Consortium"/>
            <person name="Venkatesh B."/>
            <person name="Lee A.P."/>
            <person name="Ravi V."/>
            <person name="Maurya A.K."/>
            <person name="Lian M.M."/>
            <person name="Swann J.B."/>
            <person name="Ohta Y."/>
            <person name="Flajnik M.F."/>
            <person name="Sutoh Y."/>
            <person name="Kasahara M."/>
            <person name="Hoon S."/>
            <person name="Gangu V."/>
            <person name="Roy S.W."/>
            <person name="Irimia M."/>
            <person name="Korzh V."/>
            <person name="Kondrychyn I."/>
            <person name="Lim Z.W."/>
            <person name="Tay B.H."/>
            <person name="Tohari S."/>
            <person name="Kong K.W."/>
            <person name="Ho S."/>
            <person name="Lorente-Galdos B."/>
            <person name="Quilez J."/>
            <person name="Marques-Bonet T."/>
            <person name="Raney B.J."/>
            <person name="Ingham P.W."/>
            <person name="Tay A."/>
            <person name="Hillier L.W."/>
            <person name="Minx P."/>
            <person name="Boehm T."/>
            <person name="Wilson R.K."/>
            <person name="Brenner S."/>
            <person name="Warren W.C."/>
        </authorList>
    </citation>
    <scope>NUCLEOTIDE SEQUENCE [LARGE SCALE GENOMIC DNA]</scope>
</reference>
<keyword evidence="5" id="KW-1185">Reference proteome</keyword>
<dbReference type="Ensembl" id="ENSCMIT00000032427.1">
    <property type="protein sequence ID" value="ENSCMIP00000031940.1"/>
    <property type="gene ID" value="ENSCMIG00000013664.1"/>
</dbReference>
<sequence>MSVKLHFSSPADPSGINRSRSFTGFGSMARRRSQGYSVTRSTSRTRIPSIKSTKNLGPPTKNTSSLEPQPERVEKIYKSLRKGLNEYLEADQNELDLLTMQQKDMKRNSRLAFLYDLDKQIRMSERYIRRLEFHISRIEELHESYCIQWRLRDGANNMKQAYSVSPSTKGSRESLIQINRNCKECSEDMCAIERTLEIHLGEFHIRMKGLVGFARLCPGDQYEVLIRYGRQRWKLKGRIEADDRQMWDEEEVMFLPHINEDVEIKVAEMKGLMTVLVGTVTCESADFFTAQPQIMIVDITELGTIKLQLEVMWNPFDTDELSAMSGSVNKYSVSSRKGSLYNWTPPSTPSFRDKYFPQYFGQEDTLPPLYQETKGTSIFNYLGNGNQNTHLSSVPENEKCHSYTNVESEENSRCVEGSSGIQGSTSELSSGTQEDIPSVQPADSPQTQPDSPNQKQLQLDWTQAVSSVLPESALHVGPQPSQQLSRGKPPALGSTDHINTHILDQLTPTLPSTHGNGTLVPPEKSARADFVSVNIGAILQEILMFLRTVQIRYKELQRLEQQLLHFRDILKESTSSRSESTVSLSVETALESFDFLNVDINEDTLSCSGSVRIKDERNSTYTEPSLCHHDLSSKNGESGTKRKQILALTSENHYLDQTLLTHLQICRRLLQRFTSIGSTLQNSILEELSQQILVFETLAVMCHGKTGNVRSVEEVIPKAQKVKLLSSFWRKCAGTECVLYSSTERFLTQLRNYYTQKVNAKCLGLSERVFRTLLHQIAGCCGFLLSASLSEEVLTIFQFFNYVKRHSITDLGTHLMKLTKEVSLAEALQTTQKIKTLKKLKGKHITEFQPLHQTLESISILQLDENPKVIQAAKSFLSNASVHRHFRDKALAHYTDALQDKDLQIQKSACMALKHLKAVESIEQIVSLCQSETKDVRDTARETILSFGEKGHLAFEKLEKMWYDLEEDRIQNETTQITIL</sequence>
<dbReference type="RefSeq" id="XP_007910075.1">
    <property type="nucleotide sequence ID" value="XM_007911884.2"/>
</dbReference>
<reference evidence="5" key="2">
    <citation type="journal article" date="2007" name="PLoS Biol.">
        <title>Survey sequencing and comparative analysis of the elephant shark (Callorhinchus milii) genome.</title>
        <authorList>
            <person name="Venkatesh B."/>
            <person name="Kirkness E.F."/>
            <person name="Loh Y.H."/>
            <person name="Halpern A.L."/>
            <person name="Lee A.P."/>
            <person name="Johnson J."/>
            <person name="Dandona N."/>
            <person name="Viswanathan L.D."/>
            <person name="Tay A."/>
            <person name="Venter J.C."/>
            <person name="Strausberg R.L."/>
            <person name="Brenner S."/>
        </authorList>
    </citation>
    <scope>NUCLEOTIDE SEQUENCE [LARGE SCALE GENOMIC DNA]</scope>
</reference>
<dbReference type="AlphaFoldDB" id="A0A4W3JIE0"/>
<name>A0A4W3JIE0_CALMI</name>
<dbReference type="RefSeq" id="XP_007910052.1">
    <property type="nucleotide sequence ID" value="XM_007911861.2"/>
</dbReference>
<feature type="compositionally biased region" description="Polar residues" evidence="2">
    <location>
        <begin position="419"/>
        <end position="460"/>
    </location>
</feature>
<dbReference type="InterPro" id="IPR031780">
    <property type="entry name" value="FAM65_N"/>
</dbReference>
<feature type="domain" description="FAM65 N-terminal" evidence="3">
    <location>
        <begin position="16"/>
        <end position="359"/>
    </location>
</feature>
<feature type="region of interest" description="Disordered" evidence="2">
    <location>
        <begin position="1"/>
        <end position="71"/>
    </location>
</feature>
<dbReference type="RefSeq" id="XP_007910059.1">
    <property type="nucleotide sequence ID" value="XM_007911868.2"/>
</dbReference>
<dbReference type="CTD" id="140876"/>
<evidence type="ECO:0000259" key="3">
    <source>
        <dbReference type="Pfam" id="PF15903"/>
    </source>
</evidence>
<protein>
    <recommendedName>
        <fullName evidence="3">FAM65 N-terminal domain-containing protein</fullName>
    </recommendedName>
</protein>
<dbReference type="GeneID" id="103190942"/>
<evidence type="ECO:0000313" key="5">
    <source>
        <dbReference type="Proteomes" id="UP000314986"/>
    </source>
</evidence>
<accession>A0A4W3JIE0</accession>
<dbReference type="PANTHER" id="PTHR15829:SF15">
    <property type="entry name" value="RIPOR FAMILY MEMBER 3"/>
    <property type="match status" value="1"/>
</dbReference>
<dbReference type="InterPro" id="IPR026136">
    <property type="entry name" value="RIPOR3"/>
</dbReference>
<evidence type="ECO:0000256" key="1">
    <source>
        <dbReference type="ARBA" id="ARBA00005744"/>
    </source>
</evidence>
<gene>
    <name evidence="4" type="primary">ripor3</name>
</gene>
<feature type="region of interest" description="Disordered" evidence="2">
    <location>
        <begin position="473"/>
        <end position="496"/>
    </location>
</feature>
<feature type="compositionally biased region" description="Polar residues" evidence="2">
    <location>
        <begin position="34"/>
        <end position="67"/>
    </location>
</feature>
<dbReference type="InterPro" id="IPR011989">
    <property type="entry name" value="ARM-like"/>
</dbReference>
<dbReference type="KEGG" id="cmk:103190942"/>
<dbReference type="SUPFAM" id="SSF48371">
    <property type="entry name" value="ARM repeat"/>
    <property type="match status" value="1"/>
</dbReference>
<evidence type="ECO:0000313" key="4">
    <source>
        <dbReference type="Ensembl" id="ENSCMIP00000031940.1"/>
    </source>
</evidence>
<organism evidence="4 5">
    <name type="scientific">Callorhinchus milii</name>
    <name type="common">Ghost shark</name>
    <dbReference type="NCBI Taxonomy" id="7868"/>
    <lineage>
        <taxon>Eukaryota</taxon>
        <taxon>Metazoa</taxon>
        <taxon>Chordata</taxon>
        <taxon>Craniata</taxon>
        <taxon>Vertebrata</taxon>
        <taxon>Chondrichthyes</taxon>
        <taxon>Holocephali</taxon>
        <taxon>Chimaeriformes</taxon>
        <taxon>Callorhinchidae</taxon>
        <taxon>Callorhinchus</taxon>
    </lineage>
</organism>
<dbReference type="RefSeq" id="XP_007910069.1">
    <property type="nucleotide sequence ID" value="XM_007911878.2"/>
</dbReference>
<reference evidence="4" key="5">
    <citation type="submission" date="2025-09" db="UniProtKB">
        <authorList>
            <consortium name="Ensembl"/>
        </authorList>
    </citation>
    <scope>IDENTIFICATION</scope>
</reference>
<dbReference type="Proteomes" id="UP000314986">
    <property type="component" value="Unassembled WGS sequence"/>
</dbReference>
<dbReference type="InterPro" id="IPR016024">
    <property type="entry name" value="ARM-type_fold"/>
</dbReference>
<feature type="region of interest" description="Disordered" evidence="2">
    <location>
        <begin position="389"/>
        <end position="460"/>
    </location>
</feature>
<reference evidence="5" key="1">
    <citation type="journal article" date="2006" name="Science">
        <title>Ancient noncoding elements conserved in the human genome.</title>
        <authorList>
            <person name="Venkatesh B."/>
            <person name="Kirkness E.F."/>
            <person name="Loh Y.H."/>
            <person name="Halpern A.L."/>
            <person name="Lee A.P."/>
            <person name="Johnson J."/>
            <person name="Dandona N."/>
            <person name="Viswanathan L.D."/>
            <person name="Tay A."/>
            <person name="Venter J.C."/>
            <person name="Strausberg R.L."/>
            <person name="Brenner S."/>
        </authorList>
    </citation>
    <scope>NUCLEOTIDE SEQUENCE [LARGE SCALE GENOMIC DNA]</scope>
</reference>
<proteinExistence type="inferred from homology"/>
<dbReference type="InParanoid" id="A0A4W3JIE0"/>
<dbReference type="Pfam" id="PF15903">
    <property type="entry name" value="PL48"/>
    <property type="match status" value="1"/>
</dbReference>
<dbReference type="PANTHER" id="PTHR15829">
    <property type="entry name" value="PROTEIN KINASE PKN/PRK1, EFFECTOR"/>
    <property type="match status" value="1"/>
</dbReference>